<evidence type="ECO:0000259" key="7">
    <source>
        <dbReference type="PROSITE" id="PS50156"/>
    </source>
</evidence>
<reference evidence="8" key="1">
    <citation type="submission" date="2021-01" db="EMBL/GenBank/DDBJ databases">
        <title>Description of Breznakiella homolactica.</title>
        <authorList>
            <person name="Song Y."/>
            <person name="Brune A."/>
        </authorList>
    </citation>
    <scope>NUCLEOTIDE SEQUENCE</scope>
    <source>
        <strain evidence="8">RmG30</strain>
    </source>
</reference>
<accession>A0A7T7XK48</accession>
<keyword evidence="2" id="KW-1003">Cell membrane</keyword>
<dbReference type="Gene3D" id="1.20.1640.10">
    <property type="entry name" value="Multidrug efflux transporter AcrB transmembrane domain"/>
    <property type="match status" value="2"/>
</dbReference>
<dbReference type="PANTHER" id="PTHR33406:SF13">
    <property type="entry name" value="MEMBRANE PROTEIN YDFJ"/>
    <property type="match status" value="1"/>
</dbReference>
<feature type="domain" description="SSD" evidence="7">
    <location>
        <begin position="244"/>
        <end position="372"/>
    </location>
</feature>
<keyword evidence="5 6" id="KW-0472">Membrane</keyword>
<feature type="transmembrane region" description="Helical" evidence="6">
    <location>
        <begin position="267"/>
        <end position="289"/>
    </location>
</feature>
<dbReference type="PRINTS" id="PR00702">
    <property type="entry name" value="ACRIFLAVINRP"/>
</dbReference>
<dbReference type="PROSITE" id="PS50156">
    <property type="entry name" value="SSD"/>
    <property type="match status" value="2"/>
</dbReference>
<dbReference type="PANTHER" id="PTHR33406">
    <property type="entry name" value="MEMBRANE PROTEIN MJ1562-RELATED"/>
    <property type="match status" value="1"/>
</dbReference>
<protein>
    <submittedName>
        <fullName evidence="8">RND family transporter</fullName>
    </submittedName>
</protein>
<keyword evidence="4 6" id="KW-1133">Transmembrane helix</keyword>
<evidence type="ECO:0000313" key="8">
    <source>
        <dbReference type="EMBL" id="QQO07890.1"/>
    </source>
</evidence>
<sequence length="917" mass="100516">MGKRFFKHPWIIIVTALVITAGFATQLGKLEIDNSLRIYLPVEHESYVRLEEMEAEFGSTDIIGIVLEAREGSILTADYVNLLRDITERIEDVLQVDEVTSLANIDYIYGRDGSLIAGSLVGDDFAGTPAELRDIREKIAGWDDMYHRVIISDDWKSTQMSVTLETGLGSKEKQAALDAVRLIVAETAVDPNIKVTYVGDPVVSESAGQFMRSDMARLIPLVVLVVIICLFLSFGSVEGTVLPLITVLLSSIWSLGIMGMLNVTFTIVSSVIPVALIAIGSAYGIHVMNHYYAALDKEPGPVGRERHREIILKGLTGVLPAVILAAVTTVAGFISLVGSPLVPLRSFSVFTALGIVFSLLLSISFIPALLMVKPEKSIGRRSGFLDGIKAKLKAKGTPAQTDTAVKTEAPSKPSILYRLYRILAGSPVRLVLFSMVIIAVSAFGIRRITVDTALVNYFPADSQVRQDIDFVDERFAGTNSIYLIVEGQEKGDMTRPEILKPLDELQTHLSETYGEIGKTVSFSTFVKRMNQVMHIPENPAVYETNWEDDFSGDKGLESFGFSSFDDSGSGLSSFDDEFSFGGDDDWSGTDDGYIDPNIAYATKLGEPMTFREGMALLEKAYSTAGGSAATVQGIVRELEKELNYNGAAYYEIPYDPAKYPAATTEELQDLVSQYLLLFSGSLDNFIDDSLVPRTGRVAIQLRTRSTTVIEGIINDAEAYAAAHFPEGYTVHATGNAQLEYVMTELIISSQMRSLLFSLVSVFLILAIYFRSPLAGLVGAVPLLFAILLNYMAMGIFNINLDMFTSLIASIAVGVGIDYTIHFMTNYREERQLSGNLQEVTRKTLEKSGRGIVTNALSVGLGFLVLCLSRFVVLRYIGILVAVVMFTSSVLAMTVIPGLLNIFDFKFMKRKKNRPEEA</sequence>
<dbReference type="Pfam" id="PF03176">
    <property type="entry name" value="MMPL"/>
    <property type="match status" value="2"/>
</dbReference>
<feature type="transmembrane region" description="Helical" evidence="6">
    <location>
        <begin position="422"/>
        <end position="445"/>
    </location>
</feature>
<dbReference type="InterPro" id="IPR000731">
    <property type="entry name" value="SSD"/>
</dbReference>
<feature type="transmembrane region" description="Helical" evidence="6">
    <location>
        <begin position="776"/>
        <end position="796"/>
    </location>
</feature>
<feature type="transmembrane region" description="Helical" evidence="6">
    <location>
        <begin position="851"/>
        <end position="872"/>
    </location>
</feature>
<dbReference type="EMBL" id="CP067089">
    <property type="protein sequence ID" value="QQO07890.1"/>
    <property type="molecule type" value="Genomic_DNA"/>
</dbReference>
<evidence type="ECO:0000256" key="6">
    <source>
        <dbReference type="SAM" id="Phobius"/>
    </source>
</evidence>
<keyword evidence="3 6" id="KW-0812">Transmembrane</keyword>
<dbReference type="AlphaFoldDB" id="A0A7T7XK48"/>
<feature type="transmembrane region" description="Helical" evidence="6">
    <location>
        <begin position="878"/>
        <end position="902"/>
    </location>
</feature>
<comment type="subcellular location">
    <subcellularLocation>
        <location evidence="1">Cell membrane</location>
        <topology evidence="1">Multi-pass membrane protein</topology>
    </subcellularLocation>
</comment>
<evidence type="ECO:0000256" key="4">
    <source>
        <dbReference type="ARBA" id="ARBA00022989"/>
    </source>
</evidence>
<feature type="transmembrane region" description="Helical" evidence="6">
    <location>
        <begin position="310"/>
        <end position="337"/>
    </location>
</feature>
<dbReference type="InterPro" id="IPR004869">
    <property type="entry name" value="MMPL_dom"/>
</dbReference>
<feature type="transmembrane region" description="Helical" evidence="6">
    <location>
        <begin position="349"/>
        <end position="372"/>
    </location>
</feature>
<feature type="transmembrane region" description="Helical" evidence="6">
    <location>
        <begin position="215"/>
        <end position="234"/>
    </location>
</feature>
<evidence type="ECO:0000256" key="1">
    <source>
        <dbReference type="ARBA" id="ARBA00004651"/>
    </source>
</evidence>
<proteinExistence type="predicted"/>
<dbReference type="InterPro" id="IPR050545">
    <property type="entry name" value="Mycobact_MmpL"/>
</dbReference>
<dbReference type="GO" id="GO:0022857">
    <property type="term" value="F:transmembrane transporter activity"/>
    <property type="evidence" value="ECO:0007669"/>
    <property type="project" value="InterPro"/>
</dbReference>
<dbReference type="GO" id="GO:0005886">
    <property type="term" value="C:plasma membrane"/>
    <property type="evidence" value="ECO:0007669"/>
    <property type="project" value="UniProtKB-SubCell"/>
</dbReference>
<evidence type="ECO:0000313" key="9">
    <source>
        <dbReference type="Proteomes" id="UP000595917"/>
    </source>
</evidence>
<evidence type="ECO:0000256" key="2">
    <source>
        <dbReference type="ARBA" id="ARBA00022475"/>
    </source>
</evidence>
<evidence type="ECO:0000256" key="5">
    <source>
        <dbReference type="ARBA" id="ARBA00023136"/>
    </source>
</evidence>
<feature type="transmembrane region" description="Helical" evidence="6">
    <location>
        <begin position="241"/>
        <end position="261"/>
    </location>
</feature>
<evidence type="ECO:0000256" key="3">
    <source>
        <dbReference type="ARBA" id="ARBA00022692"/>
    </source>
</evidence>
<feature type="transmembrane region" description="Helical" evidence="6">
    <location>
        <begin position="802"/>
        <end position="820"/>
    </location>
</feature>
<organism evidence="8 9">
    <name type="scientific">Breznakiella homolactica</name>
    <dbReference type="NCBI Taxonomy" id="2798577"/>
    <lineage>
        <taxon>Bacteria</taxon>
        <taxon>Pseudomonadati</taxon>
        <taxon>Spirochaetota</taxon>
        <taxon>Spirochaetia</taxon>
        <taxon>Spirochaetales</taxon>
        <taxon>Breznakiellaceae</taxon>
        <taxon>Breznakiella</taxon>
    </lineage>
</organism>
<dbReference type="KEGG" id="bhc:JFL75_13185"/>
<gene>
    <name evidence="8" type="ORF">JFL75_13185</name>
</gene>
<dbReference type="RefSeq" id="WP_215625196.1">
    <property type="nucleotide sequence ID" value="NZ_CP067089.2"/>
</dbReference>
<dbReference type="Proteomes" id="UP000595917">
    <property type="component" value="Chromosome"/>
</dbReference>
<name>A0A7T7XK48_9SPIR</name>
<feature type="domain" description="SSD" evidence="7">
    <location>
        <begin position="775"/>
        <end position="901"/>
    </location>
</feature>
<keyword evidence="9" id="KW-1185">Reference proteome</keyword>
<feature type="transmembrane region" description="Helical" evidence="6">
    <location>
        <begin position="751"/>
        <end position="769"/>
    </location>
</feature>
<dbReference type="SUPFAM" id="SSF82866">
    <property type="entry name" value="Multidrug efflux transporter AcrB transmembrane domain"/>
    <property type="match status" value="2"/>
</dbReference>
<dbReference type="InterPro" id="IPR001036">
    <property type="entry name" value="Acrflvin-R"/>
</dbReference>